<dbReference type="EMBL" id="BMAW01010575">
    <property type="protein sequence ID" value="GFT19451.1"/>
    <property type="molecule type" value="Genomic_DNA"/>
</dbReference>
<protein>
    <submittedName>
        <fullName evidence="3">Uncharacterized protein</fullName>
    </submittedName>
</protein>
<evidence type="ECO:0000313" key="4">
    <source>
        <dbReference type="Proteomes" id="UP000887013"/>
    </source>
</evidence>
<evidence type="ECO:0000256" key="1">
    <source>
        <dbReference type="SAM" id="Phobius"/>
    </source>
</evidence>
<feature type="transmembrane region" description="Helical" evidence="1">
    <location>
        <begin position="17"/>
        <end position="36"/>
    </location>
</feature>
<evidence type="ECO:0000313" key="2">
    <source>
        <dbReference type="EMBL" id="GFS85490.1"/>
    </source>
</evidence>
<keyword evidence="1" id="KW-1133">Transmembrane helix</keyword>
<dbReference type="OrthoDB" id="6433119at2759"/>
<reference evidence="3" key="1">
    <citation type="submission" date="2020-08" db="EMBL/GenBank/DDBJ databases">
        <title>Multicomponent nature underlies the extraordinary mechanical properties of spider dragline silk.</title>
        <authorList>
            <person name="Kono N."/>
            <person name="Nakamura H."/>
            <person name="Mori M."/>
            <person name="Yoshida Y."/>
            <person name="Ohtoshi R."/>
            <person name="Malay A.D."/>
            <person name="Moran D.A.P."/>
            <person name="Tomita M."/>
            <person name="Numata K."/>
            <person name="Arakawa K."/>
        </authorList>
    </citation>
    <scope>NUCLEOTIDE SEQUENCE</scope>
</reference>
<keyword evidence="1" id="KW-0812">Transmembrane</keyword>
<dbReference type="Proteomes" id="UP000887013">
    <property type="component" value="Unassembled WGS sequence"/>
</dbReference>
<gene>
    <name evidence="3" type="primary">AVEN_48563_1</name>
    <name evidence="2" type="ORF">NPIL_263111</name>
    <name evidence="3" type="ORF">NPIL_3071</name>
</gene>
<keyword evidence="1" id="KW-0472">Membrane</keyword>
<evidence type="ECO:0000313" key="3">
    <source>
        <dbReference type="EMBL" id="GFT19451.1"/>
    </source>
</evidence>
<proteinExistence type="predicted"/>
<sequence>MKHLHEILTQRQEMAKIINSPVVVLILNLSMCLFLCEAIGKRKRPSSDVALFECLHKQVCDCNLPERYNECYLYLTQETRNWFIDRINECEIEALEYGSFTNVANLACPHERDELKSCYDVVNNLFMERVKLAATGQLGPNETAAFEAGRKCIEPNVSFCIAFQDRCMSVGK</sequence>
<dbReference type="AlphaFoldDB" id="A0A8X6TL35"/>
<keyword evidence="4" id="KW-1185">Reference proteome</keyword>
<organism evidence="3 4">
    <name type="scientific">Nephila pilipes</name>
    <name type="common">Giant wood spider</name>
    <name type="synonym">Nephila maculata</name>
    <dbReference type="NCBI Taxonomy" id="299642"/>
    <lineage>
        <taxon>Eukaryota</taxon>
        <taxon>Metazoa</taxon>
        <taxon>Ecdysozoa</taxon>
        <taxon>Arthropoda</taxon>
        <taxon>Chelicerata</taxon>
        <taxon>Arachnida</taxon>
        <taxon>Araneae</taxon>
        <taxon>Araneomorphae</taxon>
        <taxon>Entelegynae</taxon>
        <taxon>Araneoidea</taxon>
        <taxon>Nephilidae</taxon>
        <taxon>Nephila</taxon>
    </lineage>
</organism>
<comment type="caution">
    <text evidence="3">The sequence shown here is derived from an EMBL/GenBank/DDBJ whole genome shotgun (WGS) entry which is preliminary data.</text>
</comment>
<dbReference type="EMBL" id="BMAW01003786">
    <property type="protein sequence ID" value="GFS85490.1"/>
    <property type="molecule type" value="Genomic_DNA"/>
</dbReference>
<accession>A0A8X6TL35</accession>
<name>A0A8X6TL35_NEPPI</name>